<dbReference type="InterPro" id="IPR001806">
    <property type="entry name" value="Small_GTPase"/>
</dbReference>
<dbReference type="AlphaFoldDB" id="A0A7R9M6F0"/>
<dbReference type="PANTHER" id="PTHR47978">
    <property type="match status" value="1"/>
</dbReference>
<dbReference type="GO" id="GO:0003924">
    <property type="term" value="F:GTPase activity"/>
    <property type="evidence" value="ECO:0007669"/>
    <property type="project" value="InterPro"/>
</dbReference>
<dbReference type="PRINTS" id="PR00449">
    <property type="entry name" value="RASTRNSFRMNG"/>
</dbReference>
<evidence type="ECO:0000313" key="3">
    <source>
        <dbReference type="EMBL" id="CAD7654458.1"/>
    </source>
</evidence>
<dbReference type="PROSITE" id="PS51419">
    <property type="entry name" value="RAB"/>
    <property type="match status" value="1"/>
</dbReference>
<dbReference type="InterPro" id="IPR005225">
    <property type="entry name" value="Small_GTP-bd"/>
</dbReference>
<dbReference type="FunFam" id="3.40.50.300:FF:000808">
    <property type="entry name" value="Small GTP-binding protein, putative"/>
    <property type="match status" value="1"/>
</dbReference>
<protein>
    <submittedName>
        <fullName evidence="3">Uncharacterized protein</fullName>
    </submittedName>
</protein>
<sequence>MSKRIEVKVVVLGPQGVGKTSLSMVYTGKKFSRSLSPTIGSSYFPFEMTIKDISVVLEIWDTAGQERFRSMAPLYYRNAKAALVVFDITCYESFKSLKEWVRELLRNTDNSIIVCIVGNKLDLNAERQVSTTEAEAYALTINADYFETSAKTHSGINEVFSCIANKITRIGDNKCQTFGFGDSLDNSFTTDGPNGHKTDLKEVTNERSYSCCKD</sequence>
<dbReference type="EMBL" id="OC922839">
    <property type="protein sequence ID" value="CAD7654458.1"/>
    <property type="molecule type" value="Genomic_DNA"/>
</dbReference>
<dbReference type="PROSITE" id="PS51421">
    <property type="entry name" value="RAS"/>
    <property type="match status" value="1"/>
</dbReference>
<dbReference type="SMART" id="SM00176">
    <property type="entry name" value="RAN"/>
    <property type="match status" value="1"/>
</dbReference>
<dbReference type="SUPFAM" id="SSF52540">
    <property type="entry name" value="P-loop containing nucleoside triphosphate hydrolases"/>
    <property type="match status" value="1"/>
</dbReference>
<dbReference type="NCBIfam" id="TIGR00231">
    <property type="entry name" value="small_GTP"/>
    <property type="match status" value="1"/>
</dbReference>
<dbReference type="GO" id="GO:0005525">
    <property type="term" value="F:GTP binding"/>
    <property type="evidence" value="ECO:0007669"/>
    <property type="project" value="InterPro"/>
</dbReference>
<evidence type="ECO:0000256" key="1">
    <source>
        <dbReference type="ARBA" id="ARBA00006270"/>
    </source>
</evidence>
<dbReference type="CDD" id="cd00154">
    <property type="entry name" value="Rab"/>
    <property type="match status" value="1"/>
</dbReference>
<dbReference type="PROSITE" id="PS51420">
    <property type="entry name" value="RHO"/>
    <property type="match status" value="1"/>
</dbReference>
<dbReference type="SMART" id="SM00174">
    <property type="entry name" value="RHO"/>
    <property type="match status" value="1"/>
</dbReference>
<dbReference type="SMART" id="SM00175">
    <property type="entry name" value="RAB"/>
    <property type="match status" value="1"/>
</dbReference>
<gene>
    <name evidence="3" type="ORF">ONB1V03_LOCUS11105</name>
</gene>
<dbReference type="Proteomes" id="UP000728032">
    <property type="component" value="Unassembled WGS sequence"/>
</dbReference>
<dbReference type="EMBL" id="CAJPVJ010008014">
    <property type="protein sequence ID" value="CAG2171645.1"/>
    <property type="molecule type" value="Genomic_DNA"/>
</dbReference>
<dbReference type="Gene3D" id="3.40.50.300">
    <property type="entry name" value="P-loop containing nucleotide triphosphate hydrolases"/>
    <property type="match status" value="1"/>
</dbReference>
<dbReference type="InterPro" id="IPR027417">
    <property type="entry name" value="P-loop_NTPase"/>
</dbReference>
<keyword evidence="4" id="KW-1185">Reference proteome</keyword>
<evidence type="ECO:0000313" key="4">
    <source>
        <dbReference type="Proteomes" id="UP000728032"/>
    </source>
</evidence>
<dbReference type="SMART" id="SM00173">
    <property type="entry name" value="RAS"/>
    <property type="match status" value="1"/>
</dbReference>
<evidence type="ECO:0000256" key="2">
    <source>
        <dbReference type="ARBA" id="ARBA00022741"/>
    </source>
</evidence>
<reference evidence="3" key="1">
    <citation type="submission" date="2020-11" db="EMBL/GenBank/DDBJ databases">
        <authorList>
            <person name="Tran Van P."/>
        </authorList>
    </citation>
    <scope>NUCLEOTIDE SEQUENCE</scope>
</reference>
<proteinExistence type="inferred from homology"/>
<organism evidence="3">
    <name type="scientific">Oppiella nova</name>
    <dbReference type="NCBI Taxonomy" id="334625"/>
    <lineage>
        <taxon>Eukaryota</taxon>
        <taxon>Metazoa</taxon>
        <taxon>Ecdysozoa</taxon>
        <taxon>Arthropoda</taxon>
        <taxon>Chelicerata</taxon>
        <taxon>Arachnida</taxon>
        <taxon>Acari</taxon>
        <taxon>Acariformes</taxon>
        <taxon>Sarcoptiformes</taxon>
        <taxon>Oribatida</taxon>
        <taxon>Brachypylina</taxon>
        <taxon>Oppioidea</taxon>
        <taxon>Oppiidae</taxon>
        <taxon>Oppiella</taxon>
    </lineage>
</organism>
<dbReference type="OrthoDB" id="63533at2759"/>
<comment type="similarity">
    <text evidence="1">Belongs to the small GTPase superfamily. Rab family.</text>
</comment>
<dbReference type="Pfam" id="PF00071">
    <property type="entry name" value="Ras"/>
    <property type="match status" value="1"/>
</dbReference>
<keyword evidence="2" id="KW-0547">Nucleotide-binding</keyword>
<name>A0A7R9M6F0_9ACAR</name>
<accession>A0A7R9M6F0</accession>